<feature type="domain" description="Phosphoribosyltransferase" evidence="10">
    <location>
        <begin position="40"/>
        <end position="164"/>
    </location>
</feature>
<evidence type="ECO:0000256" key="7">
    <source>
        <dbReference type="ARBA" id="ARBA00022676"/>
    </source>
</evidence>
<dbReference type="EC" id="2.4.2.7" evidence="5"/>
<keyword evidence="12" id="KW-1185">Reference proteome</keyword>
<dbReference type="PANTHER" id="PTHR32315">
    <property type="entry name" value="ADENINE PHOSPHORIBOSYLTRANSFERASE"/>
    <property type="match status" value="1"/>
</dbReference>
<evidence type="ECO:0000256" key="8">
    <source>
        <dbReference type="ARBA" id="ARBA00022679"/>
    </source>
</evidence>
<keyword evidence="6" id="KW-0963">Cytoplasm</keyword>
<proteinExistence type="inferred from homology"/>
<comment type="catalytic activity">
    <reaction evidence="1">
        <text>AMP + diphosphate = 5-phospho-alpha-D-ribose 1-diphosphate + adenine</text>
        <dbReference type="Rhea" id="RHEA:16609"/>
        <dbReference type="ChEBI" id="CHEBI:16708"/>
        <dbReference type="ChEBI" id="CHEBI:33019"/>
        <dbReference type="ChEBI" id="CHEBI:58017"/>
        <dbReference type="ChEBI" id="CHEBI:456215"/>
        <dbReference type="EC" id="2.4.2.7"/>
    </reaction>
</comment>
<dbReference type="InterPro" id="IPR050054">
    <property type="entry name" value="UPRTase/APRTase"/>
</dbReference>
<evidence type="ECO:0000256" key="9">
    <source>
        <dbReference type="ARBA" id="ARBA00022726"/>
    </source>
</evidence>
<gene>
    <name evidence="11" type="ORF">TcWFU_008151</name>
</gene>
<dbReference type="SUPFAM" id="SSF53271">
    <property type="entry name" value="PRTase-like"/>
    <property type="match status" value="1"/>
</dbReference>
<evidence type="ECO:0000256" key="4">
    <source>
        <dbReference type="ARBA" id="ARBA00008391"/>
    </source>
</evidence>
<dbReference type="Gene3D" id="3.40.50.2020">
    <property type="match status" value="1"/>
</dbReference>
<dbReference type="InterPro" id="IPR000836">
    <property type="entry name" value="PRTase_dom"/>
</dbReference>
<dbReference type="PANTHER" id="PTHR32315:SF3">
    <property type="entry name" value="ADENINE PHOSPHORIBOSYLTRANSFERASE"/>
    <property type="match status" value="1"/>
</dbReference>
<dbReference type="EMBL" id="JAKROA010000008">
    <property type="protein sequence ID" value="KAL5105547.1"/>
    <property type="molecule type" value="Genomic_DNA"/>
</dbReference>
<keyword evidence="9" id="KW-0660">Purine salvage</keyword>
<dbReference type="Proteomes" id="UP001651158">
    <property type="component" value="Unassembled WGS sequence"/>
</dbReference>
<dbReference type="GO" id="GO:0016757">
    <property type="term" value="F:glycosyltransferase activity"/>
    <property type="evidence" value="ECO:0007669"/>
    <property type="project" value="UniProtKB-KW"/>
</dbReference>
<dbReference type="Pfam" id="PF00156">
    <property type="entry name" value="Pribosyltran"/>
    <property type="match status" value="1"/>
</dbReference>
<evidence type="ECO:0000313" key="11">
    <source>
        <dbReference type="EMBL" id="KAL5105547.1"/>
    </source>
</evidence>
<accession>A0ABR4Q7J6</accession>
<organism evidence="11 12">
    <name type="scientific">Taenia crassiceps</name>
    <dbReference type="NCBI Taxonomy" id="6207"/>
    <lineage>
        <taxon>Eukaryota</taxon>
        <taxon>Metazoa</taxon>
        <taxon>Spiralia</taxon>
        <taxon>Lophotrochozoa</taxon>
        <taxon>Platyhelminthes</taxon>
        <taxon>Cestoda</taxon>
        <taxon>Eucestoda</taxon>
        <taxon>Cyclophyllidea</taxon>
        <taxon>Taeniidae</taxon>
        <taxon>Taenia</taxon>
    </lineage>
</organism>
<comment type="pathway">
    <text evidence="3">Purine metabolism; AMP biosynthesis via salvage pathway; AMP from adenine: step 1/1.</text>
</comment>
<evidence type="ECO:0000256" key="3">
    <source>
        <dbReference type="ARBA" id="ARBA00004659"/>
    </source>
</evidence>
<comment type="subcellular location">
    <subcellularLocation>
        <location evidence="2">Cytoplasm</location>
    </subcellularLocation>
</comment>
<evidence type="ECO:0000256" key="1">
    <source>
        <dbReference type="ARBA" id="ARBA00000868"/>
    </source>
</evidence>
<keyword evidence="8" id="KW-0808">Transferase</keyword>
<dbReference type="NCBIfam" id="NF002636">
    <property type="entry name" value="PRK02304.1-5"/>
    <property type="match status" value="1"/>
</dbReference>
<name>A0ABR4Q7J6_9CEST</name>
<evidence type="ECO:0000256" key="5">
    <source>
        <dbReference type="ARBA" id="ARBA00011893"/>
    </source>
</evidence>
<comment type="caution">
    <text evidence="11">The sequence shown here is derived from an EMBL/GenBank/DDBJ whole genome shotgun (WGS) entry which is preliminary data.</text>
</comment>
<dbReference type="CDD" id="cd06223">
    <property type="entry name" value="PRTases_typeI"/>
    <property type="match status" value="1"/>
</dbReference>
<keyword evidence="7 11" id="KW-0328">Glycosyltransferase</keyword>
<evidence type="ECO:0000256" key="6">
    <source>
        <dbReference type="ARBA" id="ARBA00022490"/>
    </source>
</evidence>
<dbReference type="InterPro" id="IPR029057">
    <property type="entry name" value="PRTase-like"/>
</dbReference>
<evidence type="ECO:0000256" key="2">
    <source>
        <dbReference type="ARBA" id="ARBA00004496"/>
    </source>
</evidence>
<evidence type="ECO:0000259" key="10">
    <source>
        <dbReference type="Pfam" id="PF00156"/>
    </source>
</evidence>
<comment type="similarity">
    <text evidence="4">Belongs to the purine/pyrimidine phosphoribosyltransferase family.</text>
</comment>
<evidence type="ECO:0000313" key="12">
    <source>
        <dbReference type="Proteomes" id="UP001651158"/>
    </source>
</evidence>
<protein>
    <recommendedName>
        <fullName evidence="5">adenine phosphoribosyltransferase</fullName>
        <ecNumber evidence="5">2.4.2.7</ecNumber>
    </recommendedName>
</protein>
<reference evidence="11 12" key="1">
    <citation type="journal article" date="2022" name="Front. Cell. Infect. Microbiol.">
        <title>The Genomes of Two Strains of Taenia crassiceps the Animal Model for the Study of Human Cysticercosis.</title>
        <authorList>
            <person name="Bobes R.J."/>
            <person name="Estrada K."/>
            <person name="Rios-Valencia D.G."/>
            <person name="Calderon-Gallegos A."/>
            <person name="de la Torre P."/>
            <person name="Carrero J.C."/>
            <person name="Sanchez-Flores A."/>
            <person name="Laclette J.P."/>
        </authorList>
    </citation>
    <scope>NUCLEOTIDE SEQUENCE [LARGE SCALE GENOMIC DNA]</scope>
    <source>
        <strain evidence="11">WFUcys</strain>
    </source>
</reference>
<sequence length="189" mass="20643">MTVSVSLSDRSSFRTSDWIEYDKRSKHIRTFPRRALNSYQTVIDDCVALMAEEVKTRFTPNGETIDAIIGLESRGFIFGILLSTFLKVPFVPIRKAGKLPGECVKGSYNLEYGSATFEIQKSVLTAGSRVVLIDDVLAIGGTMSAAVKLCKAASLNVLGAGMLLEVANCNGGERLNELGLKWFSILKLD</sequence>